<accession>A0ABR4HR96</accession>
<sequence length="126" mass="14050">MRLHDNHLTRILIVKAVADQAWDASSYTTAGRITIKLTFILTLLIPHLLADSIIYPPTPIPELSDITWISDTTGFDGPKVAPANATTWDWWYFDAVQAPTTTGEQAAVVIIFYMATVGKFEFLRPT</sequence>
<name>A0ABR4HR96_9EURO</name>
<keyword evidence="2" id="KW-1185">Reference proteome</keyword>
<reference evidence="1 2" key="1">
    <citation type="submission" date="2024-07" db="EMBL/GenBank/DDBJ databases">
        <title>Section-level genome sequencing and comparative genomics of Aspergillus sections Usti and Cavernicolus.</title>
        <authorList>
            <consortium name="Lawrence Berkeley National Laboratory"/>
            <person name="Nybo J.L."/>
            <person name="Vesth T.C."/>
            <person name="Theobald S."/>
            <person name="Frisvad J.C."/>
            <person name="Larsen T.O."/>
            <person name="Kjaerboelling I."/>
            <person name="Rothschild-Mancinelli K."/>
            <person name="Lyhne E.K."/>
            <person name="Kogle M.E."/>
            <person name="Barry K."/>
            <person name="Clum A."/>
            <person name="Na H."/>
            <person name="Ledsgaard L."/>
            <person name="Lin J."/>
            <person name="Lipzen A."/>
            <person name="Kuo A."/>
            <person name="Riley R."/>
            <person name="Mondo S."/>
            <person name="LaButti K."/>
            <person name="Haridas S."/>
            <person name="Pangalinan J."/>
            <person name="Salamov A.A."/>
            <person name="Simmons B.A."/>
            <person name="Magnuson J.K."/>
            <person name="Chen J."/>
            <person name="Drula E."/>
            <person name="Henrissat B."/>
            <person name="Wiebenga A."/>
            <person name="Lubbers R.J."/>
            <person name="Gomes A.C."/>
            <person name="Makela M.R."/>
            <person name="Stajich J."/>
            <person name="Grigoriev I.V."/>
            <person name="Mortensen U.H."/>
            <person name="De vries R.P."/>
            <person name="Baker S.E."/>
            <person name="Andersen M.R."/>
        </authorList>
    </citation>
    <scope>NUCLEOTIDE SEQUENCE [LARGE SCALE GENOMIC DNA]</scope>
    <source>
        <strain evidence="1 2">CBS 600.67</strain>
    </source>
</reference>
<dbReference type="Proteomes" id="UP001610335">
    <property type="component" value="Unassembled WGS sequence"/>
</dbReference>
<organism evidence="1 2">
    <name type="scientific">Aspergillus cavernicola</name>
    <dbReference type="NCBI Taxonomy" id="176166"/>
    <lineage>
        <taxon>Eukaryota</taxon>
        <taxon>Fungi</taxon>
        <taxon>Dikarya</taxon>
        <taxon>Ascomycota</taxon>
        <taxon>Pezizomycotina</taxon>
        <taxon>Eurotiomycetes</taxon>
        <taxon>Eurotiomycetidae</taxon>
        <taxon>Eurotiales</taxon>
        <taxon>Aspergillaceae</taxon>
        <taxon>Aspergillus</taxon>
        <taxon>Aspergillus subgen. Nidulantes</taxon>
    </lineage>
</organism>
<gene>
    <name evidence="1" type="ORF">BDW59DRAFT_165705</name>
</gene>
<dbReference type="EMBL" id="JBFXLS010000087">
    <property type="protein sequence ID" value="KAL2817999.1"/>
    <property type="molecule type" value="Genomic_DNA"/>
</dbReference>
<comment type="caution">
    <text evidence="1">The sequence shown here is derived from an EMBL/GenBank/DDBJ whole genome shotgun (WGS) entry which is preliminary data.</text>
</comment>
<protein>
    <submittedName>
        <fullName evidence="1">Uncharacterized protein</fullName>
    </submittedName>
</protein>
<evidence type="ECO:0000313" key="1">
    <source>
        <dbReference type="EMBL" id="KAL2817999.1"/>
    </source>
</evidence>
<evidence type="ECO:0000313" key="2">
    <source>
        <dbReference type="Proteomes" id="UP001610335"/>
    </source>
</evidence>
<proteinExistence type="predicted"/>